<dbReference type="InterPro" id="IPR001865">
    <property type="entry name" value="Ribosomal_uS2"/>
</dbReference>
<proteinExistence type="inferred from homology"/>
<organism evidence="3 4">
    <name type="scientific">Curvularia clavata</name>
    <dbReference type="NCBI Taxonomy" id="95742"/>
    <lineage>
        <taxon>Eukaryota</taxon>
        <taxon>Fungi</taxon>
        <taxon>Dikarya</taxon>
        <taxon>Ascomycota</taxon>
        <taxon>Pezizomycotina</taxon>
        <taxon>Dothideomycetes</taxon>
        <taxon>Pleosporomycetidae</taxon>
        <taxon>Pleosporales</taxon>
        <taxon>Pleosporineae</taxon>
        <taxon>Pleosporaceae</taxon>
        <taxon>Curvularia</taxon>
    </lineage>
</organism>
<dbReference type="PRINTS" id="PR00395">
    <property type="entry name" value="RIBOSOMALS2"/>
</dbReference>
<dbReference type="NCBIfam" id="TIGR01011">
    <property type="entry name" value="rpsB_bact"/>
    <property type="match status" value="1"/>
</dbReference>
<name>A0A9Q8YZP4_CURCL</name>
<dbReference type="CDD" id="cd01425">
    <property type="entry name" value="RPS2"/>
    <property type="match status" value="1"/>
</dbReference>
<dbReference type="GO" id="GO:0003735">
    <property type="term" value="F:structural constituent of ribosome"/>
    <property type="evidence" value="ECO:0007669"/>
    <property type="project" value="InterPro"/>
</dbReference>
<dbReference type="AlphaFoldDB" id="A0A9Q8YZP4"/>
<sequence length="406" mass="44058">MILRTIAARSCPRALAQHPSRPLRRFLSTDISAIEASTNNSLKQIQSLQAQLNAHLQQPLPSIDPATHAPPSAAHDNVAQQYYKYKQQAKALGKLGSDIAPHYRPHTLLNHPPSPADVTLELLLASEAHQGHVTSLWNPANARYIHGIRQGVHIISLEVTAAHLRRSAKVVQEVARRGGIILFVGTREGQDRAVARAAELAKGYHLFERWIPGSITNGQQILGRCKTKVVNELDEEVTGFEEQLYDRPALRPDLVVCLNPLENYVLLHECALNNIPTIGVIDTNADPTWVTYPIPANDDSLRCIQVIAGVLGRAGEAGQKQRLAAAAEGKITYRPAQGLALAGAEADSNSISASTSRMGEAAPEQQVAEAGQSGLENADKMAADMDEVNNHESHRTRGGRDIKITS</sequence>
<dbReference type="Proteomes" id="UP001056012">
    <property type="component" value="Chromosome 1"/>
</dbReference>
<gene>
    <name evidence="3" type="ORF">yc1106_00501</name>
</gene>
<dbReference type="InterPro" id="IPR005706">
    <property type="entry name" value="Ribosomal_uS2_bac/mit/plastid"/>
</dbReference>
<keyword evidence="4" id="KW-1185">Reference proteome</keyword>
<dbReference type="GO" id="GO:0005763">
    <property type="term" value="C:mitochondrial small ribosomal subunit"/>
    <property type="evidence" value="ECO:0007669"/>
    <property type="project" value="TreeGrafter"/>
</dbReference>
<keyword evidence="3" id="KW-0689">Ribosomal protein</keyword>
<dbReference type="HAMAP" id="MF_00291_B">
    <property type="entry name" value="Ribosomal_uS2_B"/>
    <property type="match status" value="1"/>
</dbReference>
<evidence type="ECO:0000256" key="1">
    <source>
        <dbReference type="ARBA" id="ARBA00006242"/>
    </source>
</evidence>
<evidence type="ECO:0000256" key="2">
    <source>
        <dbReference type="SAM" id="MobiDB-lite"/>
    </source>
</evidence>
<evidence type="ECO:0000313" key="3">
    <source>
        <dbReference type="EMBL" id="USP73227.1"/>
    </source>
</evidence>
<dbReference type="EMBL" id="CP089274">
    <property type="protein sequence ID" value="USP73227.1"/>
    <property type="molecule type" value="Genomic_DNA"/>
</dbReference>
<dbReference type="PANTHER" id="PTHR12534:SF0">
    <property type="entry name" value="SMALL RIBOSOMAL SUBUNIT PROTEIN US2M"/>
    <property type="match status" value="1"/>
</dbReference>
<accession>A0A9Q8YZP4</accession>
<evidence type="ECO:0000313" key="4">
    <source>
        <dbReference type="Proteomes" id="UP001056012"/>
    </source>
</evidence>
<dbReference type="PANTHER" id="PTHR12534">
    <property type="entry name" value="30S RIBOSOMAL PROTEIN S2 PROKARYOTIC AND ORGANELLAR"/>
    <property type="match status" value="1"/>
</dbReference>
<dbReference type="OrthoDB" id="2320368at2759"/>
<feature type="region of interest" description="Disordered" evidence="2">
    <location>
        <begin position="351"/>
        <end position="406"/>
    </location>
</feature>
<reference evidence="3" key="1">
    <citation type="submission" date="2021-12" db="EMBL/GenBank/DDBJ databases">
        <title>Curvularia clavata genome.</title>
        <authorList>
            <person name="Cao Y."/>
        </authorList>
    </citation>
    <scope>NUCLEOTIDE SEQUENCE</scope>
    <source>
        <strain evidence="3">Yc1106</strain>
    </source>
</reference>
<dbReference type="Pfam" id="PF00318">
    <property type="entry name" value="Ribosomal_S2"/>
    <property type="match status" value="1"/>
</dbReference>
<dbReference type="FunFam" id="3.40.50.10490:FF:000061">
    <property type="entry name" value="40S ribosomal protein S2, putative"/>
    <property type="match status" value="1"/>
</dbReference>
<comment type="similarity">
    <text evidence="1">Belongs to the universal ribosomal protein uS2 family.</text>
</comment>
<dbReference type="VEuPathDB" id="FungiDB:yc1106_00501"/>
<protein>
    <submittedName>
        <fullName evidence="3">37S ribosomal protein MRP4, mitochondrial</fullName>
    </submittedName>
</protein>
<dbReference type="Gene3D" id="3.40.50.10490">
    <property type="entry name" value="Glucose-6-phosphate isomerase like protein, domain 1"/>
    <property type="match status" value="1"/>
</dbReference>
<feature type="compositionally biased region" description="Basic and acidic residues" evidence="2">
    <location>
        <begin position="377"/>
        <end position="406"/>
    </location>
</feature>
<dbReference type="InterPro" id="IPR023591">
    <property type="entry name" value="Ribosomal_uS2_flav_dom_sf"/>
</dbReference>
<dbReference type="GO" id="GO:0006412">
    <property type="term" value="P:translation"/>
    <property type="evidence" value="ECO:0007669"/>
    <property type="project" value="InterPro"/>
</dbReference>
<keyword evidence="3" id="KW-0687">Ribonucleoprotein</keyword>
<dbReference type="SUPFAM" id="SSF52313">
    <property type="entry name" value="Ribosomal protein S2"/>
    <property type="match status" value="1"/>
</dbReference>